<dbReference type="OrthoDB" id="424834at2759"/>
<dbReference type="PANTHER" id="PTHR23512:SF3">
    <property type="entry name" value="MAJOR FACILITATOR SUPERFAMILY DOMAIN-CONTAINING PROTEIN 1"/>
    <property type="match status" value="1"/>
</dbReference>
<evidence type="ECO:0000256" key="8">
    <source>
        <dbReference type="ARBA" id="ARBA00044876"/>
    </source>
</evidence>
<evidence type="ECO:0000256" key="5">
    <source>
        <dbReference type="ARBA" id="ARBA00022989"/>
    </source>
</evidence>
<evidence type="ECO:0000256" key="21">
    <source>
        <dbReference type="ARBA" id="ARBA00044985"/>
    </source>
</evidence>
<evidence type="ECO:0000256" key="25">
    <source>
        <dbReference type="SAM" id="Phobius"/>
    </source>
</evidence>
<evidence type="ECO:0000256" key="1">
    <source>
        <dbReference type="ARBA" id="ARBA00004155"/>
    </source>
</evidence>
<comment type="similarity">
    <text evidence="2">Belongs to the major facilitator superfamily.</text>
</comment>
<comment type="caution">
    <text evidence="26">The sequence shown here is derived from an EMBL/GenBank/DDBJ whole genome shotgun (WGS) entry which is preliminary data.</text>
</comment>
<proteinExistence type="inferred from homology"/>
<feature type="transmembrane region" description="Helical" evidence="25">
    <location>
        <begin position="257"/>
        <end position="278"/>
    </location>
</feature>
<comment type="catalytic activity">
    <reaction evidence="13">
        <text>L-alpha-aminoacyl-L-lysine(out) = L-alpha-aminoacyl-L-lysine(in)</text>
        <dbReference type="Rhea" id="RHEA:79383"/>
        <dbReference type="ChEBI" id="CHEBI:229966"/>
    </reaction>
</comment>
<comment type="catalytic activity">
    <reaction evidence="9">
        <text>L-histidyl-glycine(out) = L-histidyl-glycine(in)</text>
        <dbReference type="Rhea" id="RHEA:79395"/>
        <dbReference type="ChEBI" id="CHEBI:229957"/>
    </reaction>
</comment>
<comment type="catalytic activity">
    <reaction evidence="10">
        <text>L-alpha-aminoacyl-L-arginine(out) = L-alpha-aminoacyl-L-arginine(in)</text>
        <dbReference type="Rhea" id="RHEA:79367"/>
        <dbReference type="ChEBI" id="CHEBI:229968"/>
    </reaction>
</comment>
<dbReference type="STRING" id="1806994.A0A507BUR0"/>
<feature type="transmembrane region" description="Helical" evidence="25">
    <location>
        <begin position="353"/>
        <end position="377"/>
    </location>
</feature>
<organism evidence="26 27">
    <name type="scientific">Synchytrium microbalum</name>
    <dbReference type="NCBI Taxonomy" id="1806994"/>
    <lineage>
        <taxon>Eukaryota</taxon>
        <taxon>Fungi</taxon>
        <taxon>Fungi incertae sedis</taxon>
        <taxon>Chytridiomycota</taxon>
        <taxon>Chytridiomycota incertae sedis</taxon>
        <taxon>Chytridiomycetes</taxon>
        <taxon>Synchytriales</taxon>
        <taxon>Synchytriaceae</taxon>
        <taxon>Synchytrium</taxon>
    </lineage>
</organism>
<dbReference type="RefSeq" id="XP_031022491.1">
    <property type="nucleotide sequence ID" value="XM_031171514.1"/>
</dbReference>
<evidence type="ECO:0000256" key="6">
    <source>
        <dbReference type="ARBA" id="ARBA00023136"/>
    </source>
</evidence>
<evidence type="ECO:0000256" key="20">
    <source>
        <dbReference type="ARBA" id="ARBA00044924"/>
    </source>
</evidence>
<feature type="transmembrane region" description="Helical" evidence="25">
    <location>
        <begin position="327"/>
        <end position="347"/>
    </location>
</feature>
<evidence type="ECO:0000256" key="22">
    <source>
        <dbReference type="ARBA" id="ARBA00045018"/>
    </source>
</evidence>
<dbReference type="Gene3D" id="1.20.1250.20">
    <property type="entry name" value="MFS general substrate transporter like domains"/>
    <property type="match status" value="2"/>
</dbReference>
<keyword evidence="7" id="KW-0458">Lysosome</keyword>
<dbReference type="EMBL" id="QEAO01000053">
    <property type="protein sequence ID" value="TPX30941.1"/>
    <property type="molecule type" value="Genomic_DNA"/>
</dbReference>
<evidence type="ECO:0000256" key="4">
    <source>
        <dbReference type="ARBA" id="ARBA00022692"/>
    </source>
</evidence>
<feature type="transmembrane region" description="Helical" evidence="25">
    <location>
        <begin position="12"/>
        <end position="30"/>
    </location>
</feature>
<dbReference type="Pfam" id="PF07690">
    <property type="entry name" value="MFS_1"/>
    <property type="match status" value="1"/>
</dbReference>
<keyword evidence="4 25" id="KW-0812">Transmembrane</keyword>
<evidence type="ECO:0000256" key="18">
    <source>
        <dbReference type="ARBA" id="ARBA00044912"/>
    </source>
</evidence>
<evidence type="ECO:0000256" key="10">
    <source>
        <dbReference type="ARBA" id="ARBA00044881"/>
    </source>
</evidence>
<evidence type="ECO:0000256" key="14">
    <source>
        <dbReference type="ARBA" id="ARBA00044898"/>
    </source>
</evidence>
<evidence type="ECO:0000256" key="13">
    <source>
        <dbReference type="ARBA" id="ARBA00044893"/>
    </source>
</evidence>
<keyword evidence="27" id="KW-1185">Reference proteome</keyword>
<evidence type="ECO:0000256" key="7">
    <source>
        <dbReference type="ARBA" id="ARBA00023228"/>
    </source>
</evidence>
<comment type="catalytic activity">
    <reaction evidence="12">
        <text>L-lysyl-L-alpha-amino acid(out) = L-lysyl-L-alpha-amino acid(in)</text>
        <dbReference type="Rhea" id="RHEA:79387"/>
        <dbReference type="ChEBI" id="CHEBI:229965"/>
    </reaction>
</comment>
<comment type="catalytic activity">
    <reaction evidence="17">
        <text>L-arginyl-glycine(out) = L-arginyl-glycine(in)</text>
        <dbReference type="Rhea" id="RHEA:79391"/>
        <dbReference type="ChEBI" id="CHEBI:229955"/>
    </reaction>
</comment>
<evidence type="ECO:0000256" key="16">
    <source>
        <dbReference type="ARBA" id="ARBA00044900"/>
    </source>
</evidence>
<comment type="function">
    <text evidence="23">Lysosomal dipeptide uniporter that selectively exports lysine, arginine or histidine-containing dipeptides with a net positive charge from the lysosome lumen into the cytosol. Could play a role in a specific type of protein O-glycosylation indirectly regulating macrophages migration and tissue invasion. Also essential for liver homeostasis.</text>
</comment>
<dbReference type="GeneID" id="42006811"/>
<evidence type="ECO:0000256" key="12">
    <source>
        <dbReference type="ARBA" id="ARBA00044891"/>
    </source>
</evidence>
<comment type="subcellular location">
    <subcellularLocation>
        <location evidence="1">Lysosome membrane</location>
        <topology evidence="1">Multi-pass membrane protein</topology>
    </subcellularLocation>
</comment>
<evidence type="ECO:0000313" key="27">
    <source>
        <dbReference type="Proteomes" id="UP000319731"/>
    </source>
</evidence>
<dbReference type="InterPro" id="IPR036259">
    <property type="entry name" value="MFS_trans_sf"/>
</dbReference>
<evidence type="ECO:0000256" key="17">
    <source>
        <dbReference type="ARBA" id="ARBA00044903"/>
    </source>
</evidence>
<feature type="transmembrane region" description="Helical" evidence="25">
    <location>
        <begin position="398"/>
        <end position="416"/>
    </location>
</feature>
<gene>
    <name evidence="26" type="ORF">SmJEL517_g05588</name>
</gene>
<keyword evidence="5 25" id="KW-1133">Transmembrane helix</keyword>
<evidence type="ECO:0000256" key="24">
    <source>
        <dbReference type="ARBA" id="ARBA00046376"/>
    </source>
</evidence>
<dbReference type="Proteomes" id="UP000319731">
    <property type="component" value="Unassembled WGS sequence"/>
</dbReference>
<comment type="catalytic activity">
    <reaction evidence="14">
        <text>L-aspartyl-L-lysine(out) = L-aspartyl-L-lysine(in)</text>
        <dbReference type="Rhea" id="RHEA:79411"/>
        <dbReference type="ChEBI" id="CHEBI:229953"/>
    </reaction>
</comment>
<feature type="transmembrane region" description="Helical" evidence="25">
    <location>
        <begin position="81"/>
        <end position="101"/>
    </location>
</feature>
<evidence type="ECO:0000256" key="3">
    <source>
        <dbReference type="ARBA" id="ARBA00022448"/>
    </source>
</evidence>
<comment type="catalytic activity">
    <reaction evidence="16">
        <text>L-lysyl-L-lysine(out) = L-lysyl-L-lysine(in)</text>
        <dbReference type="Rhea" id="RHEA:79403"/>
        <dbReference type="ChEBI" id="CHEBI:229956"/>
    </reaction>
</comment>
<comment type="catalytic activity">
    <reaction evidence="20">
        <text>L-lysyl-glycine(out) = L-lysyl-glycine(in)</text>
        <dbReference type="Rhea" id="RHEA:79407"/>
        <dbReference type="ChEBI" id="CHEBI:191202"/>
    </reaction>
</comment>
<comment type="catalytic activity">
    <reaction evidence="8">
        <text>L-lysyl-L-alanine(out) = L-lysyl-L-alanine(in)</text>
        <dbReference type="Rhea" id="RHEA:79399"/>
        <dbReference type="ChEBI" id="CHEBI:229954"/>
    </reaction>
</comment>
<evidence type="ECO:0000256" key="23">
    <source>
        <dbReference type="ARBA" id="ARBA00045709"/>
    </source>
</evidence>
<dbReference type="InterPro" id="IPR011701">
    <property type="entry name" value="MFS"/>
</dbReference>
<keyword evidence="3" id="KW-0813">Transport</keyword>
<dbReference type="GO" id="GO:0022857">
    <property type="term" value="F:transmembrane transporter activity"/>
    <property type="evidence" value="ECO:0007669"/>
    <property type="project" value="InterPro"/>
</dbReference>
<comment type="catalytic activity">
    <reaction evidence="11">
        <text>L-alpha-aminoacyl-L-histidine(out) = L-alpha-aminoacyl-L-histidine(in)</text>
        <dbReference type="Rhea" id="RHEA:79375"/>
        <dbReference type="ChEBI" id="CHEBI:229967"/>
    </reaction>
</comment>
<evidence type="ECO:0000256" key="15">
    <source>
        <dbReference type="ARBA" id="ARBA00044899"/>
    </source>
</evidence>
<dbReference type="PANTHER" id="PTHR23512">
    <property type="entry name" value="MAJOR FACILITATOR SUPERFAMILY DOMAIN-CONTAINING PROTEIN 1"/>
    <property type="match status" value="1"/>
</dbReference>
<comment type="catalytic activity">
    <reaction evidence="15">
        <text>L-arginyl-L-alpha-amino acid(out) = L-arginyl-L-alpha-amino acid(in)</text>
        <dbReference type="Rhea" id="RHEA:79371"/>
        <dbReference type="ChEBI" id="CHEBI:84315"/>
    </reaction>
</comment>
<protein>
    <recommendedName>
        <fullName evidence="21">Lysosomal dipeptide transporter MFSD1</fullName>
    </recommendedName>
    <alternativeName>
        <fullName evidence="22">Major facilitator superfamily domain-containing protein 1</fullName>
    </alternativeName>
</protein>
<comment type="catalytic activity">
    <reaction evidence="18">
        <text>L-histidyl-L-alpha-amino acid(out) = L-histidyl-L-alpha-amino acid(in)</text>
        <dbReference type="Rhea" id="RHEA:79379"/>
        <dbReference type="ChEBI" id="CHEBI:229964"/>
    </reaction>
</comment>
<sequence>MGKDAGYSRWKVLASTSCALVGAYYIYDLPAATNKPLESWLKVDPAEYQYALSFMYTIYSIPNIILPFICGFAMDRIGTTAIFVILLALVAIGQFCFAIGVNLKSLSIMYLGRFLLGIGAESAGVAQSRITSNWFGSKDLALALGINLSTARFGSVLNDIMSPLAATWVSVPFAAWVGFVVAVASFVGSLYVLVPQRSNSVRTEIAGADDGDASLIPLVTGEGDLTRGNTLEDLQPFLTDDVPVEGSRTFLGKILSFPLMFWQLCIILVAFYGAVLPFNTIHAAFLQVRYFPNDPQTASQVMSIPDLLSAILVPLSGAVVDYTGGRITVLVLCGASMGIVHFLLGVGLLSTPIFALIVLGVAYSFLITTWACIPLIVEEKQLATAFGLATSIMNASQALFPMMVAGVAVAVVMYRIDREGLLCRVGSKLTV</sequence>
<name>A0A507BUR0_9FUNG</name>
<comment type="subunit">
    <text evidence="24">Homodimer. Interacts with lysosomal protein GLMP (via lumenal domain); the interaction starts while both proteins are still in the endoplasmic reticulum and is required for stabilization of MFSD1 in lysosomes but has no direct effect on its targeting to lysosomes or transporter activity.</text>
</comment>
<feature type="transmembrane region" description="Helical" evidence="25">
    <location>
        <begin position="50"/>
        <end position="74"/>
    </location>
</feature>
<feature type="transmembrane region" description="Helical" evidence="25">
    <location>
        <begin position="173"/>
        <end position="194"/>
    </location>
</feature>
<evidence type="ECO:0000256" key="2">
    <source>
        <dbReference type="ARBA" id="ARBA00008335"/>
    </source>
</evidence>
<keyword evidence="6 25" id="KW-0472">Membrane</keyword>
<evidence type="ECO:0000256" key="19">
    <source>
        <dbReference type="ARBA" id="ARBA00044919"/>
    </source>
</evidence>
<dbReference type="InterPro" id="IPR052187">
    <property type="entry name" value="MFSD1"/>
</dbReference>
<dbReference type="SUPFAM" id="SSF103473">
    <property type="entry name" value="MFS general substrate transporter"/>
    <property type="match status" value="1"/>
</dbReference>
<evidence type="ECO:0000313" key="26">
    <source>
        <dbReference type="EMBL" id="TPX30941.1"/>
    </source>
</evidence>
<reference evidence="26 27" key="1">
    <citation type="journal article" date="2019" name="Sci. Rep.">
        <title>Comparative genomics of chytrid fungi reveal insights into the obligate biotrophic and pathogenic lifestyle of Synchytrium endobioticum.</title>
        <authorList>
            <person name="van de Vossenberg B.T.L.H."/>
            <person name="Warris S."/>
            <person name="Nguyen H.D.T."/>
            <person name="van Gent-Pelzer M.P.E."/>
            <person name="Joly D.L."/>
            <person name="van de Geest H.C."/>
            <person name="Bonants P.J.M."/>
            <person name="Smith D.S."/>
            <person name="Levesque C.A."/>
            <person name="van der Lee T.A.J."/>
        </authorList>
    </citation>
    <scope>NUCLEOTIDE SEQUENCE [LARGE SCALE GENOMIC DNA]</scope>
    <source>
        <strain evidence="26 27">JEL517</strain>
    </source>
</reference>
<evidence type="ECO:0000256" key="9">
    <source>
        <dbReference type="ARBA" id="ARBA00044878"/>
    </source>
</evidence>
<comment type="catalytic activity">
    <reaction evidence="19">
        <text>L-alanyl-L-lysine(out) = L-alanyl-L-lysine(in)</text>
        <dbReference type="Rhea" id="RHEA:79415"/>
        <dbReference type="ChEBI" id="CHEBI:192470"/>
    </reaction>
</comment>
<dbReference type="AlphaFoldDB" id="A0A507BUR0"/>
<accession>A0A507BUR0</accession>
<evidence type="ECO:0000256" key="11">
    <source>
        <dbReference type="ARBA" id="ARBA00044884"/>
    </source>
</evidence>